<dbReference type="Pfam" id="PF12266">
    <property type="entry name" value="DUF3613"/>
    <property type="match status" value="1"/>
</dbReference>
<keyword evidence="1" id="KW-0732">Signal</keyword>
<comment type="caution">
    <text evidence="2">The sequence shown here is derived from an EMBL/GenBank/DDBJ whole genome shotgun (WGS) entry which is preliminary data.</text>
</comment>
<dbReference type="Proteomes" id="UP000216113">
    <property type="component" value="Unassembled WGS sequence"/>
</dbReference>
<evidence type="ECO:0008006" key="4">
    <source>
        <dbReference type="Google" id="ProtNLM"/>
    </source>
</evidence>
<dbReference type="InterPro" id="IPR022053">
    <property type="entry name" value="DUF3613"/>
</dbReference>
<name>A0A266LP35_PSEFR</name>
<dbReference type="EMBL" id="NQKL01000022">
    <property type="protein sequence ID" value="OZY39826.1"/>
    <property type="molecule type" value="Genomic_DNA"/>
</dbReference>
<dbReference type="RefSeq" id="WP_095030800.1">
    <property type="nucleotide sequence ID" value="NZ_NQKL01000022.1"/>
</dbReference>
<reference evidence="2 3" key="1">
    <citation type="submission" date="2017-08" db="EMBL/GenBank/DDBJ databases">
        <title>Genomic and metabolic characterisation of spoilage-associated Pseudomonas species.</title>
        <authorList>
            <person name="Stanborough T."/>
            <person name="Fegan N."/>
            <person name="Powell S.M."/>
            <person name="Singh T."/>
            <person name="Tamplin M.L."/>
            <person name="Chandry P.S."/>
        </authorList>
    </citation>
    <scope>NUCLEOTIDE SEQUENCE [LARGE SCALE GENOMIC DNA]</scope>
    <source>
        <strain evidence="2 3">F1820</strain>
    </source>
</reference>
<evidence type="ECO:0000313" key="2">
    <source>
        <dbReference type="EMBL" id="OZY39826.1"/>
    </source>
</evidence>
<sequence length="88" mass="9775">MTLSIRVGVLLALMPLGALAIEPGPTPKNQQQTENWLQLQISGSAQSPIRQTATPAERELSLQRWLDSYKHEIPEYYGQKEGGKASQE</sequence>
<gene>
    <name evidence="2" type="ORF">CJF43_20990</name>
</gene>
<dbReference type="AlphaFoldDB" id="A0A266LP35"/>
<proteinExistence type="predicted"/>
<organism evidence="2 3">
    <name type="scientific">Pseudomonas fragi</name>
    <dbReference type="NCBI Taxonomy" id="296"/>
    <lineage>
        <taxon>Bacteria</taxon>
        <taxon>Pseudomonadati</taxon>
        <taxon>Pseudomonadota</taxon>
        <taxon>Gammaproteobacteria</taxon>
        <taxon>Pseudomonadales</taxon>
        <taxon>Pseudomonadaceae</taxon>
        <taxon>Pseudomonas</taxon>
    </lineage>
</organism>
<feature type="chain" id="PRO_5013057319" description="DUF3613 domain-containing protein" evidence="1">
    <location>
        <begin position="21"/>
        <end position="88"/>
    </location>
</feature>
<feature type="signal peptide" evidence="1">
    <location>
        <begin position="1"/>
        <end position="20"/>
    </location>
</feature>
<protein>
    <recommendedName>
        <fullName evidence="4">DUF3613 domain-containing protein</fullName>
    </recommendedName>
</protein>
<evidence type="ECO:0000256" key="1">
    <source>
        <dbReference type="SAM" id="SignalP"/>
    </source>
</evidence>
<evidence type="ECO:0000313" key="3">
    <source>
        <dbReference type="Proteomes" id="UP000216113"/>
    </source>
</evidence>
<accession>A0A266LP35</accession>